<dbReference type="SUPFAM" id="SSF57850">
    <property type="entry name" value="RING/U-box"/>
    <property type="match status" value="1"/>
</dbReference>
<evidence type="ECO:0000313" key="3">
    <source>
        <dbReference type="EMBL" id="CAG5114118.1"/>
    </source>
</evidence>
<sequence length="348" mass="40890">MPRKNKEKVKKGESGGFIPQKSDHSPQCSVQGCCSPAVSPGTNWDEMFSLEGQIYTEFIKTVPADTCTLWEVMEMYQNISEEEKEKYTRMAQNPYTEILKTDLRDLFKIKDEYHRIRPEVEDLRLKNESLMELCCKDERKLIKQCLDLKSEIKSYSSEKELTIKIQEQKREIETLQQENIDAFRKIKSLSDDFKADTSFYWRNLLAHNEKDKKRLEEEVAAEKRTNKLLYKKIEELRGSIKKFAIKEDKMQKEMEDVQARLEIAKAADSKNVSDLERRIEDLESCSICCNAFDEGEYQKYAKFCGHLTCLKCFKKDLARQRQDPKKQGKPKCHCEAIIHESKAIRLYQ</sequence>
<feature type="coiled-coil region" evidence="1">
    <location>
        <begin position="158"/>
        <end position="267"/>
    </location>
</feature>
<protein>
    <submittedName>
        <fullName evidence="3">Oidioi.mRNA.OKI2018_I69.chr2.g8188.t1.cds</fullName>
    </submittedName>
</protein>
<reference evidence="3 4" key="1">
    <citation type="submission" date="2021-04" db="EMBL/GenBank/DDBJ databases">
        <authorList>
            <person name="Bliznina A."/>
        </authorList>
    </citation>
    <scope>NUCLEOTIDE SEQUENCE [LARGE SCALE GENOMIC DNA]</scope>
</reference>
<evidence type="ECO:0000256" key="1">
    <source>
        <dbReference type="SAM" id="Coils"/>
    </source>
</evidence>
<dbReference type="EMBL" id="OU015567">
    <property type="protein sequence ID" value="CAG5114118.1"/>
    <property type="molecule type" value="Genomic_DNA"/>
</dbReference>
<dbReference type="Gene3D" id="3.30.40.10">
    <property type="entry name" value="Zinc/RING finger domain, C3HC4 (zinc finger)"/>
    <property type="match status" value="1"/>
</dbReference>
<organism evidence="3 4">
    <name type="scientific">Oikopleura dioica</name>
    <name type="common">Tunicate</name>
    <dbReference type="NCBI Taxonomy" id="34765"/>
    <lineage>
        <taxon>Eukaryota</taxon>
        <taxon>Metazoa</taxon>
        <taxon>Chordata</taxon>
        <taxon>Tunicata</taxon>
        <taxon>Appendicularia</taxon>
        <taxon>Copelata</taxon>
        <taxon>Oikopleuridae</taxon>
        <taxon>Oikopleura</taxon>
    </lineage>
</organism>
<proteinExistence type="predicted"/>
<keyword evidence="1" id="KW-0175">Coiled coil</keyword>
<feature type="region of interest" description="Disordered" evidence="2">
    <location>
        <begin position="1"/>
        <end position="26"/>
    </location>
</feature>
<evidence type="ECO:0000256" key="2">
    <source>
        <dbReference type="SAM" id="MobiDB-lite"/>
    </source>
</evidence>
<dbReference type="Proteomes" id="UP001158576">
    <property type="component" value="Chromosome 2"/>
</dbReference>
<gene>
    <name evidence="3" type="ORF">OKIOD_LOCUS16953</name>
</gene>
<keyword evidence="4" id="KW-1185">Reference proteome</keyword>
<dbReference type="InterPro" id="IPR013083">
    <property type="entry name" value="Znf_RING/FYVE/PHD"/>
</dbReference>
<name>A0ABN7TER1_OIKDI</name>
<accession>A0ABN7TER1</accession>
<evidence type="ECO:0000313" key="4">
    <source>
        <dbReference type="Proteomes" id="UP001158576"/>
    </source>
</evidence>